<dbReference type="OrthoDB" id="27590at2759"/>
<keyword evidence="14" id="KW-1185">Reference proteome</keyword>
<dbReference type="Gene3D" id="1.25.40.20">
    <property type="entry name" value="Ankyrin repeat-containing domain"/>
    <property type="match status" value="1"/>
</dbReference>
<dbReference type="GO" id="GO:0044218">
    <property type="term" value="C:other organism cell membrane"/>
    <property type="evidence" value="ECO:0007669"/>
    <property type="project" value="UniProtKB-KW"/>
</dbReference>
<evidence type="ECO:0000256" key="5">
    <source>
        <dbReference type="ARBA" id="ARBA00022537"/>
    </source>
</evidence>
<organism evidence="13 14">
    <name type="scientific">Trichonephila clavata</name>
    <name type="common">Joro spider</name>
    <name type="synonym">Nephila clavata</name>
    <dbReference type="NCBI Taxonomy" id="2740835"/>
    <lineage>
        <taxon>Eukaryota</taxon>
        <taxon>Metazoa</taxon>
        <taxon>Ecdysozoa</taxon>
        <taxon>Arthropoda</taxon>
        <taxon>Chelicerata</taxon>
        <taxon>Arachnida</taxon>
        <taxon>Araneae</taxon>
        <taxon>Araneomorphae</taxon>
        <taxon>Entelegynae</taxon>
        <taxon>Araneoidea</taxon>
        <taxon>Nephilidae</taxon>
        <taxon>Trichonephila</taxon>
    </lineage>
</organism>
<protein>
    <recommendedName>
        <fullName evidence="15">Ankyrin repeat protein</fullName>
    </recommendedName>
</protein>
<dbReference type="EMBL" id="BMAO01004911">
    <property type="protein sequence ID" value="GFQ97848.1"/>
    <property type="molecule type" value="Genomic_DNA"/>
</dbReference>
<evidence type="ECO:0000256" key="3">
    <source>
        <dbReference type="ARBA" id="ARBA00022483"/>
    </source>
</evidence>
<dbReference type="GO" id="GO:0005576">
    <property type="term" value="C:extracellular region"/>
    <property type="evidence" value="ECO:0007669"/>
    <property type="project" value="UniProtKB-SubCell"/>
</dbReference>
<reference evidence="13" key="1">
    <citation type="submission" date="2020-07" db="EMBL/GenBank/DDBJ databases">
        <title>Multicomponent nature underlies the extraordinary mechanical properties of spider dragline silk.</title>
        <authorList>
            <person name="Kono N."/>
            <person name="Nakamura H."/>
            <person name="Mori M."/>
            <person name="Yoshida Y."/>
            <person name="Ohtoshi R."/>
            <person name="Malay A.D."/>
            <person name="Moran D.A.P."/>
            <person name="Tomita M."/>
            <person name="Numata K."/>
            <person name="Arakawa K."/>
        </authorList>
    </citation>
    <scope>NUCLEOTIDE SEQUENCE</scope>
</reference>
<name>A0A8X6L8M2_TRICU</name>
<comment type="subcellular location">
    <subcellularLocation>
        <location evidence="2">Secreted</location>
    </subcellularLocation>
    <subcellularLocation>
        <location evidence="1">Target cell membrane</location>
    </subcellularLocation>
</comment>
<evidence type="ECO:0000256" key="10">
    <source>
        <dbReference type="ARBA" id="ARBA00023043"/>
    </source>
</evidence>
<evidence type="ECO:0008006" key="15">
    <source>
        <dbReference type="Google" id="ProtNLM"/>
    </source>
</evidence>
<dbReference type="PANTHER" id="PTHR24180">
    <property type="entry name" value="CYCLIN-DEPENDENT KINASE INHIBITOR 2C-RELATED"/>
    <property type="match status" value="1"/>
</dbReference>
<evidence type="ECO:0000256" key="8">
    <source>
        <dbReference type="ARBA" id="ARBA00022737"/>
    </source>
</evidence>
<evidence type="ECO:0000256" key="4">
    <source>
        <dbReference type="ARBA" id="ARBA00022525"/>
    </source>
</evidence>
<keyword evidence="11" id="KW-0472">Membrane</keyword>
<dbReference type="Pfam" id="PF12796">
    <property type="entry name" value="Ank_2"/>
    <property type="match status" value="1"/>
</dbReference>
<keyword evidence="3" id="KW-0268">Exocytosis</keyword>
<keyword evidence="7" id="KW-0528">Neurotoxin</keyword>
<accession>A0A8X6L8M2</accession>
<dbReference type="AlphaFoldDB" id="A0A8X6L8M2"/>
<dbReference type="InterPro" id="IPR036770">
    <property type="entry name" value="Ankyrin_rpt-contain_sf"/>
</dbReference>
<evidence type="ECO:0000256" key="1">
    <source>
        <dbReference type="ARBA" id="ARBA00004175"/>
    </source>
</evidence>
<evidence type="ECO:0000256" key="7">
    <source>
        <dbReference type="ARBA" id="ARBA00022699"/>
    </source>
</evidence>
<keyword evidence="9" id="KW-0638">Presynaptic neurotoxin</keyword>
<keyword evidence="6" id="KW-0800">Toxin</keyword>
<dbReference type="PANTHER" id="PTHR24180:SF45">
    <property type="entry name" value="POLY [ADP-RIBOSE] POLYMERASE TANKYRASE"/>
    <property type="match status" value="1"/>
</dbReference>
<evidence type="ECO:0000256" key="11">
    <source>
        <dbReference type="ARBA" id="ARBA00023298"/>
    </source>
</evidence>
<keyword evidence="5" id="KW-1052">Target cell membrane</keyword>
<evidence type="ECO:0000256" key="6">
    <source>
        <dbReference type="ARBA" id="ARBA00022656"/>
    </source>
</evidence>
<evidence type="ECO:0000256" key="9">
    <source>
        <dbReference type="ARBA" id="ARBA00023028"/>
    </source>
</evidence>
<dbReference type="InterPro" id="IPR002110">
    <property type="entry name" value="Ankyrin_rpt"/>
</dbReference>
<dbReference type="GO" id="GO:0090729">
    <property type="term" value="F:toxin activity"/>
    <property type="evidence" value="ECO:0007669"/>
    <property type="project" value="UniProtKB-KW"/>
</dbReference>
<sequence>MQQQQDAQRDNRRARNQAHEMEFLPLRHIDPHIHFETIAYHNCLFRRSESGCEMFLLNHDLDRINAFIRSHENPSTPIHVAVIDYSNVNEVALDILIEENTSNLGMSYKRKTALHHAAHSCHPDLIAKLIKYRANPNKCDDDKKTPLHCILDCCDMRVLGTLSEKYKVNEFNSNGQEVYEVYNDPDPNVMELVDDLYKRGIAIADIILSAKLLIKYTLIRNVSLCKNWYKTQRRTIFPEILQYLQSGISEISSMKAKKIKSNESLYTLIVNRTKDRNIHCSPLSTQVIIKHVMKMPKNKSYHVFRSSIAKSLDQITLKNKLLECAIYGRSKCGRKKVSLNVDSVSCLCKYLRSVDILNLAIALSVLKENKRIFS</sequence>
<proteinExistence type="predicted"/>
<keyword evidence="11" id="KW-1053">Target membrane</keyword>
<dbReference type="InterPro" id="IPR051637">
    <property type="entry name" value="Ank_repeat_dom-contain_49"/>
</dbReference>
<dbReference type="GO" id="GO:0044231">
    <property type="term" value="C:host cell presynaptic membrane"/>
    <property type="evidence" value="ECO:0007669"/>
    <property type="project" value="UniProtKB-KW"/>
</dbReference>
<dbReference type="GO" id="GO:0006887">
    <property type="term" value="P:exocytosis"/>
    <property type="evidence" value="ECO:0007669"/>
    <property type="project" value="UniProtKB-KW"/>
</dbReference>
<keyword evidence="8" id="KW-0677">Repeat</keyword>
<evidence type="ECO:0000313" key="14">
    <source>
        <dbReference type="Proteomes" id="UP000887116"/>
    </source>
</evidence>
<dbReference type="SMART" id="SM00248">
    <property type="entry name" value="ANK"/>
    <property type="match status" value="3"/>
</dbReference>
<evidence type="ECO:0000256" key="12">
    <source>
        <dbReference type="PROSITE-ProRule" id="PRU00023"/>
    </source>
</evidence>
<evidence type="ECO:0000313" key="13">
    <source>
        <dbReference type="EMBL" id="GFQ97848.1"/>
    </source>
</evidence>
<evidence type="ECO:0000256" key="2">
    <source>
        <dbReference type="ARBA" id="ARBA00004613"/>
    </source>
</evidence>
<dbReference type="PROSITE" id="PS50088">
    <property type="entry name" value="ANK_REPEAT"/>
    <property type="match status" value="1"/>
</dbReference>
<comment type="caution">
    <text evidence="13">The sequence shown here is derived from an EMBL/GenBank/DDBJ whole genome shotgun (WGS) entry which is preliminary data.</text>
</comment>
<dbReference type="Proteomes" id="UP000887116">
    <property type="component" value="Unassembled WGS sequence"/>
</dbReference>
<dbReference type="SUPFAM" id="SSF48403">
    <property type="entry name" value="Ankyrin repeat"/>
    <property type="match status" value="1"/>
</dbReference>
<keyword evidence="4" id="KW-0964">Secreted</keyword>
<keyword evidence="10 12" id="KW-0040">ANK repeat</keyword>
<feature type="repeat" description="ANK" evidence="12">
    <location>
        <begin position="109"/>
        <end position="141"/>
    </location>
</feature>
<gene>
    <name evidence="13" type="ORF">TNCT_426261</name>
</gene>